<evidence type="ECO:0000313" key="11">
    <source>
        <dbReference type="Proteomes" id="UP001327560"/>
    </source>
</evidence>
<dbReference type="InterPro" id="IPR055414">
    <property type="entry name" value="LRR_R13L4/SHOC2-like"/>
</dbReference>
<dbReference type="Pfam" id="PF23559">
    <property type="entry name" value="WHD_DRP"/>
    <property type="match status" value="2"/>
</dbReference>
<keyword evidence="4" id="KW-0547">Nucleotide-binding</keyword>
<feature type="domain" description="Disease resistance protein winged helix" evidence="8">
    <location>
        <begin position="53"/>
        <end position="122"/>
    </location>
</feature>
<evidence type="ECO:0000259" key="6">
    <source>
        <dbReference type="Pfam" id="PF00931"/>
    </source>
</evidence>
<dbReference type="Pfam" id="PF00931">
    <property type="entry name" value="NB-ARC"/>
    <property type="match status" value="1"/>
</dbReference>
<evidence type="ECO:0000313" key="10">
    <source>
        <dbReference type="EMBL" id="WOL15627.1"/>
    </source>
</evidence>
<dbReference type="EMBL" id="CP136897">
    <property type="protein sequence ID" value="WOL15627.1"/>
    <property type="molecule type" value="Genomic_DNA"/>
</dbReference>
<protein>
    <submittedName>
        <fullName evidence="10">Disease resistance protein</fullName>
    </submittedName>
</protein>
<dbReference type="SUPFAM" id="SSF52058">
    <property type="entry name" value="L domain-like"/>
    <property type="match status" value="2"/>
</dbReference>
<dbReference type="SUPFAM" id="SSF52540">
    <property type="entry name" value="P-loop containing nucleoside triphosphate hydrolases"/>
    <property type="match status" value="1"/>
</dbReference>
<dbReference type="InterPro" id="IPR038005">
    <property type="entry name" value="RX-like_CC"/>
</dbReference>
<comment type="similarity">
    <text evidence="1">Belongs to the disease resistance NB-LRR family.</text>
</comment>
<evidence type="ECO:0000259" key="8">
    <source>
        <dbReference type="Pfam" id="PF23559"/>
    </source>
</evidence>
<dbReference type="Proteomes" id="UP001327560">
    <property type="component" value="Chromosome 8"/>
</dbReference>
<evidence type="ECO:0000256" key="2">
    <source>
        <dbReference type="ARBA" id="ARBA00022614"/>
    </source>
</evidence>
<dbReference type="GO" id="GO:0043531">
    <property type="term" value="F:ADP binding"/>
    <property type="evidence" value="ECO:0007669"/>
    <property type="project" value="InterPro"/>
</dbReference>
<dbReference type="FunFam" id="3.40.50.300:FF:001091">
    <property type="entry name" value="Probable disease resistance protein At1g61300"/>
    <property type="match status" value="1"/>
</dbReference>
<evidence type="ECO:0000259" key="9">
    <source>
        <dbReference type="Pfam" id="PF23598"/>
    </source>
</evidence>
<dbReference type="InterPro" id="IPR032675">
    <property type="entry name" value="LRR_dom_sf"/>
</dbReference>
<dbReference type="PANTHER" id="PTHR23155:SF1185">
    <property type="entry name" value="DISEASE RESISTANCE RPP8-LIKE PROTEIN 3-RELATED"/>
    <property type="match status" value="1"/>
</dbReference>
<dbReference type="GO" id="GO:0009626">
    <property type="term" value="P:plant-type hypersensitive response"/>
    <property type="evidence" value="ECO:0007669"/>
    <property type="project" value="UniProtKB-ARBA"/>
</dbReference>
<dbReference type="GO" id="GO:0042742">
    <property type="term" value="P:defense response to bacterium"/>
    <property type="evidence" value="ECO:0007669"/>
    <property type="project" value="UniProtKB-ARBA"/>
</dbReference>
<organism evidence="10 11">
    <name type="scientific">Canna indica</name>
    <name type="common">Indian-shot</name>
    <dbReference type="NCBI Taxonomy" id="4628"/>
    <lineage>
        <taxon>Eukaryota</taxon>
        <taxon>Viridiplantae</taxon>
        <taxon>Streptophyta</taxon>
        <taxon>Embryophyta</taxon>
        <taxon>Tracheophyta</taxon>
        <taxon>Spermatophyta</taxon>
        <taxon>Magnoliopsida</taxon>
        <taxon>Liliopsida</taxon>
        <taxon>Zingiberales</taxon>
        <taxon>Cannaceae</taxon>
        <taxon>Canna</taxon>
    </lineage>
</organism>
<dbReference type="Gene3D" id="3.40.50.300">
    <property type="entry name" value="P-loop containing nucleotide triphosphate hydrolases"/>
    <property type="match status" value="1"/>
</dbReference>
<evidence type="ECO:0000256" key="5">
    <source>
        <dbReference type="ARBA" id="ARBA00022821"/>
    </source>
</evidence>
<dbReference type="CDD" id="cd14798">
    <property type="entry name" value="RX-CC_like"/>
    <property type="match status" value="1"/>
</dbReference>
<name>A0AAQ3KUZ7_9LILI</name>
<dbReference type="Gene3D" id="1.10.10.10">
    <property type="entry name" value="Winged helix-like DNA-binding domain superfamily/Winged helix DNA-binding domain"/>
    <property type="match status" value="2"/>
</dbReference>
<keyword evidence="5" id="KW-0611">Plant defense</keyword>
<evidence type="ECO:0000259" key="7">
    <source>
        <dbReference type="Pfam" id="PF18052"/>
    </source>
</evidence>
<evidence type="ECO:0000256" key="1">
    <source>
        <dbReference type="ARBA" id="ARBA00008894"/>
    </source>
</evidence>
<feature type="domain" description="Disease resistance R13L4/SHOC-2-like LRR" evidence="9">
    <location>
        <begin position="1141"/>
        <end position="1451"/>
    </location>
</feature>
<feature type="domain" description="Disease resistance protein winged helix" evidence="8">
    <location>
        <begin position="1005"/>
        <end position="1074"/>
    </location>
</feature>
<dbReference type="Pfam" id="PF23598">
    <property type="entry name" value="LRR_14"/>
    <property type="match status" value="2"/>
</dbReference>
<gene>
    <name evidence="10" type="ORF">Cni_G24408</name>
</gene>
<dbReference type="InterPro" id="IPR042197">
    <property type="entry name" value="Apaf_helical"/>
</dbReference>
<feature type="domain" description="Disease resistance N-terminal" evidence="7">
    <location>
        <begin position="573"/>
        <end position="648"/>
    </location>
</feature>
<dbReference type="Pfam" id="PF18052">
    <property type="entry name" value="Rx_N"/>
    <property type="match status" value="1"/>
</dbReference>
<dbReference type="InterPro" id="IPR058922">
    <property type="entry name" value="WHD_DRP"/>
</dbReference>
<proteinExistence type="inferred from homology"/>
<feature type="domain" description="Disease resistance R13L4/SHOC-2-like LRR" evidence="9">
    <location>
        <begin position="187"/>
        <end position="508"/>
    </location>
</feature>
<dbReference type="InterPro" id="IPR036388">
    <property type="entry name" value="WH-like_DNA-bd_sf"/>
</dbReference>
<dbReference type="PANTHER" id="PTHR23155">
    <property type="entry name" value="DISEASE RESISTANCE PROTEIN RP"/>
    <property type="match status" value="1"/>
</dbReference>
<evidence type="ECO:0000256" key="3">
    <source>
        <dbReference type="ARBA" id="ARBA00022737"/>
    </source>
</evidence>
<dbReference type="InterPro" id="IPR002182">
    <property type="entry name" value="NB-ARC"/>
</dbReference>
<dbReference type="GO" id="GO:0002758">
    <property type="term" value="P:innate immune response-activating signaling pathway"/>
    <property type="evidence" value="ECO:0007669"/>
    <property type="project" value="UniProtKB-ARBA"/>
</dbReference>
<dbReference type="Gene3D" id="1.10.8.430">
    <property type="entry name" value="Helical domain of apoptotic protease-activating factors"/>
    <property type="match status" value="1"/>
</dbReference>
<dbReference type="InterPro" id="IPR027417">
    <property type="entry name" value="P-loop_NTPase"/>
</dbReference>
<feature type="domain" description="NB-ARC" evidence="6">
    <location>
        <begin position="739"/>
        <end position="913"/>
    </location>
</feature>
<dbReference type="InterPro" id="IPR041118">
    <property type="entry name" value="Rx_N"/>
</dbReference>
<reference evidence="10 11" key="1">
    <citation type="submission" date="2023-10" db="EMBL/GenBank/DDBJ databases">
        <title>Chromosome-scale genome assembly provides insights into flower coloration mechanisms of Canna indica.</title>
        <authorList>
            <person name="Li C."/>
        </authorList>
    </citation>
    <scope>NUCLEOTIDE SEQUENCE [LARGE SCALE GENOMIC DNA]</scope>
    <source>
        <tissue evidence="10">Flower</tissue>
    </source>
</reference>
<sequence>MFKKGPYVTAWMESIDWEAIKQHETTCFDILALSYDDLPSDNLRSCFLYLASFPEDSIISATKLIRLWIAEGFVQQKRNRILEQTARTYLDELVQRCMVQVAEISLAHGWVNRVRIHDVLREWCIAEARKEEFLYVFDKLENNDSPSVDGMPFRRVALLDKMDDRLLANFLKLRTLLAFGGGVVNPTSITMYFSHLCFVKVLDLQGTKNLKEIPKDIKKMIHLRYLGLRDTDFKIIPSSIGELQYLQTLDARRSKIEQLPITFWKIPTLRNVHTFLPMRTSIISNFKTLHVVKWIEAGEWIETCNATNFHKLAIVEILEVHRSSLSRFLKNQYKLVSLSVIISDQNGTRIVTDIMESFSNHHQLRSLCLRSGIFKTVIEHLPRICEFLPTLTKLKLWCLWFMEDPMEQLERLPNLLHLHIRALSDEIGRRLGDSSVKSFKTMTCTAGGFPNLQSFEFWGSDVEEWKVEISAMPKLTYLYINYMKKLRSIPDGLLHITSLNELMFNLMSSEFVDRIREGDGVSWNIIRDEDEGKHMTIVPIRPIDSTNNVLPGCLPGSQILQLQRVSKLMAAAVVSTFTKFGDLIVQEANFLGGFPDGAAWLNRELQWIQSFLTDANSRRRKGDERTKTLTRQIRDVAYEIEDLTDIIRSMSHESRYQRRCFLVPILRYALHPLECLSVHRVLVSIQRIEKKIRDISNSIQTYGVKLAESSSSGGDVEENIGVYRHYEADEDVVGFDNDKKELLRRLLVAEEINQRRRSVISIVGMGGIGKTTLARKLFNDSEVKRHFQVLCWVTVSQSYSAADILKTIAKKIMVGIEKEQLRNMEYEEVREELAKHLAGKRYLIVLDDVWETRAWARMKDAFPHCSQNGSRVVLTSRNIDVARSADPLSVPYELPLLDEEDSWKLLRKKAFPSPKGIEPSCPKQLEDIGRRLAKKCGGLALALVMLGGLVFKKGPSVAAWMELVESIDWEAAKEHETTCFDILALSYDDLPSHNLRSCFLYLASFPEDSEISVSILINLWIAEGFVEQKHNRILEQTARTYLDELVQRCMVQVTKKSIVHGWVNRVGIHDVLREWCIAEARREEFLYVSNKLENNDSPCVDGMSFRRVALLDKMDDQLHVHFPKLRTLMAFGGGVDIANRTRITMYFSHLHLLRVLDLEGVRQVREIPKDIKNMIHLRYLGLRDTDFKIIPSSIGELQYLQTLDSRRSAIEQLPRTFWKIPTLRNVYGGREFTPIIRTSRIPNCKALHVVKWIEAGEWIATCNATNFHKLAIAEILEVHRNALSQFLKSQYKLVSLGLHIFEDNGTRIVTDIIESFSSHHDQLRSLRLISGKYKTVIGHLPRICEFLPNLTKLVFVEFKFLEDPMEQLERLRNLLHLRISASSDVGTFKIMTCTAGGFPNLQSFEFWGSDVEEWKVEIFAMPKLTNLSINYMDMLRNIPDGLLHITSLSELIFICMPSEFVDRIREGDGVRWNIIRDRNEGKFMSIVPIQPIDSTNNVLPDSL</sequence>
<keyword evidence="11" id="KW-1185">Reference proteome</keyword>
<accession>A0AAQ3KUZ7</accession>
<dbReference type="InterPro" id="IPR044974">
    <property type="entry name" value="Disease_R_plants"/>
</dbReference>
<keyword evidence="3" id="KW-0677">Repeat</keyword>
<dbReference type="Gene3D" id="3.80.10.10">
    <property type="entry name" value="Ribonuclease Inhibitor"/>
    <property type="match status" value="2"/>
</dbReference>
<dbReference type="PRINTS" id="PR00364">
    <property type="entry name" value="DISEASERSIST"/>
</dbReference>
<keyword evidence="2" id="KW-0433">Leucine-rich repeat</keyword>
<dbReference type="Gene3D" id="1.20.5.4130">
    <property type="match status" value="1"/>
</dbReference>
<evidence type="ECO:0000256" key="4">
    <source>
        <dbReference type="ARBA" id="ARBA00022741"/>
    </source>
</evidence>
<dbReference type="FunFam" id="1.10.10.10:FF:000322">
    <property type="entry name" value="Probable disease resistance protein At1g63360"/>
    <property type="match status" value="2"/>
</dbReference>